<evidence type="ECO:0000256" key="1">
    <source>
        <dbReference type="SAM" id="MobiDB-lite"/>
    </source>
</evidence>
<gene>
    <name evidence="3" type="ORF">OS493_003966</name>
</gene>
<keyword evidence="2" id="KW-0732">Signal</keyword>
<evidence type="ECO:0000313" key="4">
    <source>
        <dbReference type="Proteomes" id="UP001163046"/>
    </source>
</evidence>
<feature type="chain" id="PRO_5040900666" evidence="2">
    <location>
        <begin position="20"/>
        <end position="76"/>
    </location>
</feature>
<sequence length="76" mass="8975">MVTTMMAMMMKFLMPMGSARLEIMDERDEDKEIEKVSQRTATQQKPSESEQKKVQGSIEPIVFYSEDNEFEYKEEK</sequence>
<reference evidence="3" key="1">
    <citation type="submission" date="2023-01" db="EMBL/GenBank/DDBJ databases">
        <title>Genome assembly of the deep-sea coral Lophelia pertusa.</title>
        <authorList>
            <person name="Herrera S."/>
            <person name="Cordes E."/>
        </authorList>
    </citation>
    <scope>NUCLEOTIDE SEQUENCE</scope>
    <source>
        <strain evidence="3">USNM1676648</strain>
        <tissue evidence="3">Polyp</tissue>
    </source>
</reference>
<accession>A0A9W9ZS97</accession>
<organism evidence="3 4">
    <name type="scientific">Desmophyllum pertusum</name>
    <dbReference type="NCBI Taxonomy" id="174260"/>
    <lineage>
        <taxon>Eukaryota</taxon>
        <taxon>Metazoa</taxon>
        <taxon>Cnidaria</taxon>
        <taxon>Anthozoa</taxon>
        <taxon>Hexacorallia</taxon>
        <taxon>Scleractinia</taxon>
        <taxon>Caryophylliina</taxon>
        <taxon>Caryophylliidae</taxon>
        <taxon>Desmophyllum</taxon>
    </lineage>
</organism>
<dbReference type="AlphaFoldDB" id="A0A9W9ZS97"/>
<evidence type="ECO:0000313" key="3">
    <source>
        <dbReference type="EMBL" id="KAJ7387003.1"/>
    </source>
</evidence>
<dbReference type="EMBL" id="MU825874">
    <property type="protein sequence ID" value="KAJ7387003.1"/>
    <property type="molecule type" value="Genomic_DNA"/>
</dbReference>
<comment type="caution">
    <text evidence="3">The sequence shown here is derived from an EMBL/GenBank/DDBJ whole genome shotgun (WGS) entry which is preliminary data.</text>
</comment>
<dbReference type="Proteomes" id="UP001163046">
    <property type="component" value="Unassembled WGS sequence"/>
</dbReference>
<proteinExistence type="predicted"/>
<protein>
    <submittedName>
        <fullName evidence="3">Uncharacterized protein</fullName>
    </submittedName>
</protein>
<keyword evidence="4" id="KW-1185">Reference proteome</keyword>
<feature type="region of interest" description="Disordered" evidence="1">
    <location>
        <begin position="28"/>
        <end position="56"/>
    </location>
</feature>
<name>A0A9W9ZS97_9CNID</name>
<evidence type="ECO:0000256" key="2">
    <source>
        <dbReference type="SAM" id="SignalP"/>
    </source>
</evidence>
<feature type="signal peptide" evidence="2">
    <location>
        <begin position="1"/>
        <end position="19"/>
    </location>
</feature>